<reference evidence="1 2" key="1">
    <citation type="submission" date="2024-09" db="EMBL/GenBank/DDBJ databases">
        <authorList>
            <person name="Sun Q."/>
            <person name="Mori K."/>
        </authorList>
    </citation>
    <scope>NUCLEOTIDE SEQUENCE [LARGE SCALE GENOMIC DNA]</scope>
    <source>
        <strain evidence="1 2">JCM 3307</strain>
    </source>
</reference>
<comment type="caution">
    <text evidence="1">The sequence shown here is derived from an EMBL/GenBank/DDBJ whole genome shotgun (WGS) entry which is preliminary data.</text>
</comment>
<dbReference type="EMBL" id="JBHMCA010000025">
    <property type="protein sequence ID" value="MFB9444265.1"/>
    <property type="molecule type" value="Genomic_DNA"/>
</dbReference>
<evidence type="ECO:0000313" key="2">
    <source>
        <dbReference type="Proteomes" id="UP001589608"/>
    </source>
</evidence>
<proteinExistence type="predicted"/>
<dbReference type="Proteomes" id="UP001589608">
    <property type="component" value="Unassembled WGS sequence"/>
</dbReference>
<keyword evidence="2" id="KW-1185">Reference proteome</keyword>
<name>A0ABV5M5X7_9ACTN</name>
<accession>A0ABV5M5X7</accession>
<dbReference type="RefSeq" id="WP_223105091.1">
    <property type="nucleotide sequence ID" value="NZ_CP061913.1"/>
</dbReference>
<protein>
    <submittedName>
        <fullName evidence="1">Uncharacterized protein</fullName>
    </submittedName>
</protein>
<gene>
    <name evidence="1" type="ORF">ACFFTR_14385</name>
</gene>
<sequence length="73" mass="7065">MTNIVLPGSVLAGTAAELVERHRAEPGGDGTCQACGWPAPCPAAQHAGLVLASTPAARAAATGPVAPPLRAAA</sequence>
<evidence type="ECO:0000313" key="1">
    <source>
        <dbReference type="EMBL" id="MFB9444265.1"/>
    </source>
</evidence>
<organism evidence="1 2">
    <name type="scientific">Dactylosporangium vinaceum</name>
    <dbReference type="NCBI Taxonomy" id="53362"/>
    <lineage>
        <taxon>Bacteria</taxon>
        <taxon>Bacillati</taxon>
        <taxon>Actinomycetota</taxon>
        <taxon>Actinomycetes</taxon>
        <taxon>Micromonosporales</taxon>
        <taxon>Micromonosporaceae</taxon>
        <taxon>Dactylosporangium</taxon>
    </lineage>
</organism>